<evidence type="ECO:0000256" key="3">
    <source>
        <dbReference type="ARBA" id="ARBA00011546"/>
    </source>
</evidence>
<dbReference type="InterPro" id="IPR000195">
    <property type="entry name" value="Rab-GAP-TBC_dom"/>
</dbReference>
<accession>A0A4W4EAX7</accession>
<organism evidence="12 13">
    <name type="scientific">Electrophorus electricus</name>
    <name type="common">Electric eel</name>
    <name type="synonym">Gymnotus electricus</name>
    <dbReference type="NCBI Taxonomy" id="8005"/>
    <lineage>
        <taxon>Eukaryota</taxon>
        <taxon>Metazoa</taxon>
        <taxon>Chordata</taxon>
        <taxon>Craniata</taxon>
        <taxon>Vertebrata</taxon>
        <taxon>Euteleostomi</taxon>
        <taxon>Actinopterygii</taxon>
        <taxon>Neopterygii</taxon>
        <taxon>Teleostei</taxon>
        <taxon>Ostariophysi</taxon>
        <taxon>Gymnotiformes</taxon>
        <taxon>Gymnotoidei</taxon>
        <taxon>Gymnotidae</taxon>
        <taxon>Electrophorus</taxon>
    </lineage>
</organism>
<evidence type="ECO:0000313" key="12">
    <source>
        <dbReference type="Ensembl" id="ENSEEEP00000009177.2"/>
    </source>
</evidence>
<dbReference type="Pfam" id="PF00566">
    <property type="entry name" value="RabGAP-TBC"/>
    <property type="match status" value="1"/>
</dbReference>
<feature type="domain" description="TLDc" evidence="11">
    <location>
        <begin position="340"/>
        <end position="559"/>
    </location>
</feature>
<dbReference type="SMART" id="SM00584">
    <property type="entry name" value="TLDc"/>
    <property type="match status" value="1"/>
</dbReference>
<dbReference type="PROSITE" id="PS51886">
    <property type="entry name" value="TLDC"/>
    <property type="match status" value="1"/>
</dbReference>
<sequence length="564" mass="62673">MSQEDFGVFVDWSRMGDVSRGDATTDKAEYKDLKDLKHQARTGHWACSHARRALVYRELIKALPCRTVTPDAAVYRDGEGQGAGGRSSALVPLPDCVDGAAVPRYCLRAEAVGSVHAVVARLASEFPDVAHCPALPAVAALLLHWSADEAQCFEGTARMLACNDPERHLLDQTYLAYQSSCMTFGDLARKYCPTAHKLMVAAATDVLEVYGDWQRWVLGDLPFAHAARVMDVFLVEGYKVLYRVALALLKFYCKQKVPGLAEQGSAGVRDDIRAFVRGLDSSVTPEKLLEKAFSFRLFSRKEIGLLQHANEKTLRQKGITVRQKRHDIQLAVSSENFSSEVVSVREIREIWAWLPERFALCQPQLLFSTATHGCSISRFYSHCEGHEPTLLLIKTTEGEVCGAFLSTDWEERRRHGNKLSYFGTGECFVFKMKPEMERYEWVVIKTTMSEGQLEDGGLDADANANSQSLAQETTPSSVTDHAHLSPFLAARHFRLNTSNTSMFMAGNVDCIIIGGGDGNALYIDSELNHGRTSRCTTFDNPPLCSESFQIALLEVWGFQDTMST</sequence>
<dbReference type="KEGG" id="eee:113567769"/>
<dbReference type="GeneTree" id="ENSGT00410000025739"/>
<dbReference type="RefSeq" id="XP_035386459.1">
    <property type="nucleotide sequence ID" value="XM_035530566.1"/>
</dbReference>
<dbReference type="PANTHER" id="PTHR23354">
    <property type="entry name" value="NUCLEOLAR PROTEIN 7/ESTROGEN RECEPTOR COACTIVATOR-RELATED"/>
    <property type="match status" value="1"/>
</dbReference>
<dbReference type="GO" id="GO:0045202">
    <property type="term" value="C:synapse"/>
    <property type="evidence" value="ECO:0007669"/>
    <property type="project" value="UniProtKB-SubCell"/>
</dbReference>
<name>A0A4W4EAX7_ELEEL</name>
<dbReference type="Gene3D" id="1.10.472.80">
    <property type="entry name" value="Ypt/Rab-GAP domain of gyp1p, domain 3"/>
    <property type="match status" value="1"/>
</dbReference>
<reference evidence="13" key="2">
    <citation type="journal article" date="2017" name="Sci. Adv.">
        <title>A tail of two voltages: Proteomic comparison of the three electric organs of the electric eel.</title>
        <authorList>
            <person name="Traeger L.L."/>
            <person name="Sabat G."/>
            <person name="Barrett-Wilt G.A."/>
            <person name="Wells G.B."/>
            <person name="Sussman M.R."/>
        </authorList>
    </citation>
    <scope>NUCLEOTIDE SEQUENCE [LARGE SCALE GENOMIC DNA]</scope>
</reference>
<dbReference type="InterPro" id="IPR006571">
    <property type="entry name" value="TLDc_dom"/>
</dbReference>
<evidence type="ECO:0000313" key="13">
    <source>
        <dbReference type="Proteomes" id="UP000314983"/>
    </source>
</evidence>
<evidence type="ECO:0000256" key="7">
    <source>
        <dbReference type="ARBA" id="ARBA00023329"/>
    </source>
</evidence>
<comment type="subcellular location">
    <subcellularLocation>
        <location evidence="1">Cytoplasmic vesicle membrane</location>
    </subcellularLocation>
    <subcellularLocation>
        <location evidence="2">Endomembrane system</location>
        <topology evidence="2">Peripheral membrane protein</topology>
    </subcellularLocation>
    <subcellularLocation>
        <location evidence="8">Synapse</location>
    </subcellularLocation>
</comment>
<dbReference type="InterPro" id="IPR035969">
    <property type="entry name" value="Rab-GAP_TBC_sf"/>
</dbReference>
<evidence type="ECO:0000256" key="2">
    <source>
        <dbReference type="ARBA" id="ARBA00004184"/>
    </source>
</evidence>
<comment type="subunit">
    <text evidence="3">Interacts with ARF6.</text>
</comment>
<reference evidence="12" key="4">
    <citation type="submission" date="2025-08" db="UniProtKB">
        <authorList>
            <consortium name="Ensembl"/>
        </authorList>
    </citation>
    <scope>IDENTIFICATION</scope>
</reference>
<keyword evidence="7" id="KW-0968">Cytoplasmic vesicle</keyword>
<dbReference type="GeneID" id="113567769"/>
<dbReference type="STRING" id="8005.ENSEEEP00000009177"/>
<dbReference type="Ensembl" id="ENSEEET00000009295.2">
    <property type="protein sequence ID" value="ENSEEEP00000009177.2"/>
    <property type="gene ID" value="ENSEEEG00000004719.2"/>
</dbReference>
<dbReference type="AlphaFoldDB" id="A0A4W4EAX7"/>
<feature type="region of interest" description="Disordered" evidence="10">
    <location>
        <begin position="454"/>
        <end position="476"/>
    </location>
</feature>
<dbReference type="CTD" id="57465"/>
<dbReference type="OMA" id="WGRTEHC"/>
<evidence type="ECO:0000256" key="8">
    <source>
        <dbReference type="ARBA" id="ARBA00034103"/>
    </source>
</evidence>
<dbReference type="GO" id="GO:0030659">
    <property type="term" value="C:cytoplasmic vesicle membrane"/>
    <property type="evidence" value="ECO:0007669"/>
    <property type="project" value="UniProtKB-SubCell"/>
</dbReference>
<dbReference type="GO" id="GO:0012505">
    <property type="term" value="C:endomembrane system"/>
    <property type="evidence" value="ECO:0007669"/>
    <property type="project" value="UniProtKB-SubCell"/>
</dbReference>
<reference evidence="12" key="5">
    <citation type="submission" date="2025-09" db="UniProtKB">
        <authorList>
            <consortium name="Ensembl"/>
        </authorList>
    </citation>
    <scope>IDENTIFICATION</scope>
</reference>
<reference evidence="13" key="1">
    <citation type="journal article" date="2014" name="Science">
        <title>Nonhuman genetics. Genomic basis for the convergent evolution of electric organs.</title>
        <authorList>
            <person name="Gallant J.R."/>
            <person name="Traeger L.L."/>
            <person name="Volkening J.D."/>
            <person name="Moffett H."/>
            <person name="Chen P.H."/>
            <person name="Novina C.D."/>
            <person name="Phillips G.N.Jr."/>
            <person name="Anand R."/>
            <person name="Wells G.B."/>
            <person name="Pinch M."/>
            <person name="Guth R."/>
            <person name="Unguez G.A."/>
            <person name="Albert J.S."/>
            <person name="Zakon H.H."/>
            <person name="Samanta M.P."/>
            <person name="Sussman M.R."/>
        </authorList>
    </citation>
    <scope>NUCLEOTIDE SEQUENCE [LARGE SCALE GENOMIC DNA]</scope>
</reference>
<keyword evidence="13" id="KW-1185">Reference proteome</keyword>
<evidence type="ECO:0000256" key="5">
    <source>
        <dbReference type="ARBA" id="ARBA00023018"/>
    </source>
</evidence>
<reference evidence="12" key="3">
    <citation type="submission" date="2020-05" db="EMBL/GenBank/DDBJ databases">
        <title>Electrophorus electricus (electric eel) genome, fEleEle1, primary haplotype.</title>
        <authorList>
            <person name="Myers G."/>
            <person name="Meyer A."/>
            <person name="Fedrigo O."/>
            <person name="Formenti G."/>
            <person name="Rhie A."/>
            <person name="Tracey A."/>
            <person name="Sims Y."/>
            <person name="Jarvis E.D."/>
        </authorList>
    </citation>
    <scope>NUCLEOTIDE SEQUENCE [LARGE SCALE GENOMIC DNA]</scope>
</reference>
<dbReference type="PANTHER" id="PTHR23354:SF122">
    <property type="entry name" value="GTPASE-ACTIVATING PROTEIN SKYWALKER"/>
    <property type="match status" value="1"/>
</dbReference>
<comment type="function">
    <text evidence="9">May act as a GTPase-activating protein for Rab family protein(s). Involved in neuronal projections development, probably through a negative modulation of ARF6 function. Involved in the regulation of synaptic vesicle trafficking.</text>
</comment>
<evidence type="ECO:0000259" key="11">
    <source>
        <dbReference type="PROSITE" id="PS51886"/>
    </source>
</evidence>
<dbReference type="Proteomes" id="UP000314983">
    <property type="component" value="Chromosome 10"/>
</dbReference>
<dbReference type="SUPFAM" id="SSF47923">
    <property type="entry name" value="Ypt/Rab-GAP domain of gyp1p"/>
    <property type="match status" value="1"/>
</dbReference>
<evidence type="ECO:0000256" key="1">
    <source>
        <dbReference type="ARBA" id="ARBA00004156"/>
    </source>
</evidence>
<keyword evidence="5" id="KW-0770">Synapse</keyword>
<dbReference type="Pfam" id="PF07534">
    <property type="entry name" value="TLD"/>
    <property type="match status" value="2"/>
</dbReference>
<evidence type="ECO:0000256" key="6">
    <source>
        <dbReference type="ARBA" id="ARBA00023136"/>
    </source>
</evidence>
<proteinExistence type="predicted"/>
<dbReference type="RefSeq" id="XP_026851673.2">
    <property type="nucleotide sequence ID" value="XM_026995872.2"/>
</dbReference>
<gene>
    <name evidence="12" type="primary">tbc1d24</name>
</gene>
<evidence type="ECO:0000256" key="4">
    <source>
        <dbReference type="ARBA" id="ARBA00014206"/>
    </source>
</evidence>
<protein>
    <recommendedName>
        <fullName evidence="4">TBC1 domain family member 24</fullName>
    </recommendedName>
</protein>
<keyword evidence="6" id="KW-0472">Membrane</keyword>
<evidence type="ECO:0000256" key="10">
    <source>
        <dbReference type="SAM" id="MobiDB-lite"/>
    </source>
</evidence>
<feature type="compositionally biased region" description="Polar residues" evidence="10">
    <location>
        <begin position="463"/>
        <end position="476"/>
    </location>
</feature>
<evidence type="ECO:0000256" key="9">
    <source>
        <dbReference type="ARBA" id="ARBA00046245"/>
    </source>
</evidence>